<evidence type="ECO:0000313" key="2">
    <source>
        <dbReference type="Proteomes" id="UP001160301"/>
    </source>
</evidence>
<gene>
    <name evidence="1" type="ORF">QHF89_11585</name>
</gene>
<accession>A0ABT6NPN4</accession>
<name>A0ABT6NPN4_9BACT</name>
<comment type="caution">
    <text evidence="1">The sequence shown here is derived from an EMBL/GenBank/DDBJ whole genome shotgun (WGS) entry which is preliminary data.</text>
</comment>
<protein>
    <submittedName>
        <fullName evidence="1">Uncharacterized protein</fullName>
    </submittedName>
</protein>
<dbReference type="EMBL" id="JARZHI010000007">
    <property type="protein sequence ID" value="MDI1430145.1"/>
    <property type="molecule type" value="Genomic_DNA"/>
</dbReference>
<reference evidence="1 2" key="1">
    <citation type="submission" date="2023-04" db="EMBL/GenBank/DDBJ databases">
        <title>The genome sequence of Polyangium sorediatum DSM14670.</title>
        <authorList>
            <person name="Zhang X."/>
        </authorList>
    </citation>
    <scope>NUCLEOTIDE SEQUENCE [LARGE SCALE GENOMIC DNA]</scope>
    <source>
        <strain evidence="1 2">DSM 14670</strain>
    </source>
</reference>
<proteinExistence type="predicted"/>
<organism evidence="1 2">
    <name type="scientific">Polyangium sorediatum</name>
    <dbReference type="NCBI Taxonomy" id="889274"/>
    <lineage>
        <taxon>Bacteria</taxon>
        <taxon>Pseudomonadati</taxon>
        <taxon>Myxococcota</taxon>
        <taxon>Polyangia</taxon>
        <taxon>Polyangiales</taxon>
        <taxon>Polyangiaceae</taxon>
        <taxon>Polyangium</taxon>
    </lineage>
</organism>
<evidence type="ECO:0000313" key="1">
    <source>
        <dbReference type="EMBL" id="MDI1430145.1"/>
    </source>
</evidence>
<dbReference type="RefSeq" id="WP_136969400.1">
    <property type="nucleotide sequence ID" value="NZ_JARZHI010000007.1"/>
</dbReference>
<dbReference type="Proteomes" id="UP001160301">
    <property type="component" value="Unassembled WGS sequence"/>
</dbReference>
<keyword evidence="2" id="KW-1185">Reference proteome</keyword>
<sequence length="121" mass="13258">MSLIVCAYRRDAGGAIEWIEEEPPFPCNDLAGPESWRHKIWGSPELRRLGLRMLPSLAEADVYAEDDELDAIEAELGMLREALPALAAVLKVDAEGLRFRVENIAAAVRIARAHGGGVYMG</sequence>